<protein>
    <submittedName>
        <fullName evidence="3">Uncharacterized protein</fullName>
    </submittedName>
</protein>
<feature type="compositionally biased region" description="Basic residues" evidence="2">
    <location>
        <begin position="33"/>
        <end position="45"/>
    </location>
</feature>
<organism evidence="3">
    <name type="scientific">Tanacetum cinerariifolium</name>
    <name type="common">Dalmatian daisy</name>
    <name type="synonym">Chrysanthemum cinerariifolium</name>
    <dbReference type="NCBI Taxonomy" id="118510"/>
    <lineage>
        <taxon>Eukaryota</taxon>
        <taxon>Viridiplantae</taxon>
        <taxon>Streptophyta</taxon>
        <taxon>Embryophyta</taxon>
        <taxon>Tracheophyta</taxon>
        <taxon>Spermatophyta</taxon>
        <taxon>Magnoliopsida</taxon>
        <taxon>eudicotyledons</taxon>
        <taxon>Gunneridae</taxon>
        <taxon>Pentapetalae</taxon>
        <taxon>asterids</taxon>
        <taxon>campanulids</taxon>
        <taxon>Asterales</taxon>
        <taxon>Asteraceae</taxon>
        <taxon>Asteroideae</taxon>
        <taxon>Anthemideae</taxon>
        <taxon>Anthemidinae</taxon>
        <taxon>Tanacetum</taxon>
    </lineage>
</organism>
<gene>
    <name evidence="3" type="ORF">Tci_012349</name>
</gene>
<feature type="region of interest" description="Disordered" evidence="2">
    <location>
        <begin position="348"/>
        <end position="381"/>
    </location>
</feature>
<feature type="region of interest" description="Disordered" evidence="2">
    <location>
        <begin position="1"/>
        <end position="75"/>
    </location>
</feature>
<dbReference type="AlphaFoldDB" id="A0A6L2JTG7"/>
<evidence type="ECO:0000256" key="1">
    <source>
        <dbReference type="SAM" id="Coils"/>
    </source>
</evidence>
<feature type="region of interest" description="Disordered" evidence="2">
    <location>
        <begin position="115"/>
        <end position="134"/>
    </location>
</feature>
<evidence type="ECO:0000256" key="2">
    <source>
        <dbReference type="SAM" id="MobiDB-lite"/>
    </source>
</evidence>
<name>A0A6L2JTG7_TANCI</name>
<keyword evidence="1" id="KW-0175">Coiled coil</keyword>
<dbReference type="EMBL" id="BKCJ010001293">
    <property type="protein sequence ID" value="GEU40371.1"/>
    <property type="molecule type" value="Genomic_DNA"/>
</dbReference>
<comment type="caution">
    <text evidence="3">The sequence shown here is derived from an EMBL/GenBank/DDBJ whole genome shotgun (WGS) entry which is preliminary data.</text>
</comment>
<feature type="coiled-coil region" evidence="1">
    <location>
        <begin position="263"/>
        <end position="296"/>
    </location>
</feature>
<accession>A0A6L2JTG7</accession>
<evidence type="ECO:0000313" key="3">
    <source>
        <dbReference type="EMBL" id="GEU40371.1"/>
    </source>
</evidence>
<feature type="compositionally biased region" description="Basic and acidic residues" evidence="2">
    <location>
        <begin position="117"/>
        <end position="134"/>
    </location>
</feature>
<proteinExistence type="predicted"/>
<sequence length="418" mass="46608">MMVNAQEEAGGGSGLHTDSHHTPTDTQPSSSKPQKKIKPKRKQRQAVKDHSPSSEIPVKESIPTPSNDPLPSGEDSIQLNELMIFCTNLQQQLENRKKSRPAWLRRLKKVGSSKQVESFEEKDSLGAQEDASKQGRIIEDIDQDAKIALVDEAQGRMHDVDMFGVDDLEGNEVFIDVREKIVEKEVSTADPVTTAGEVVIAASVEDSVAPTTATTADVDDELTLAKSLIAIKAVKPKVISTAITTPRAKEPKKPLKKKDQISLDEKVARKLEAEMRAEIKEEERILAEQIQAQEREQFSIKERSKLLTELIESKRNFDDIKKIFDKVYKRVNIFVDMDTENVEESLKKTQAEGSSKRAGQELEQESVKKQKLAEQEQAKVADDNTAELKRYLEIVPEDDDDVAIEATPLSSKSSTIVD</sequence>
<feature type="compositionally biased region" description="Polar residues" evidence="2">
    <location>
        <begin position="63"/>
        <end position="75"/>
    </location>
</feature>
<reference evidence="3" key="1">
    <citation type="journal article" date="2019" name="Sci. Rep.">
        <title>Draft genome of Tanacetum cinerariifolium, the natural source of mosquito coil.</title>
        <authorList>
            <person name="Yamashiro T."/>
            <person name="Shiraishi A."/>
            <person name="Satake H."/>
            <person name="Nakayama K."/>
        </authorList>
    </citation>
    <scope>NUCLEOTIDE SEQUENCE</scope>
</reference>